<name>A0A1G5IV34_9BACT</name>
<dbReference type="GO" id="GO:0005829">
    <property type="term" value="C:cytosol"/>
    <property type="evidence" value="ECO:0007669"/>
    <property type="project" value="TreeGrafter"/>
</dbReference>
<dbReference type="SUPFAM" id="SSF51206">
    <property type="entry name" value="cAMP-binding domain-like"/>
    <property type="match status" value="1"/>
</dbReference>
<sequence>MISRDDIKNAFLFSTLPDELVDRIISIAKPRSYEEGEVIFGEGGQSGSFYLVRSGTILIEQEMTRHMTVTVATLNAGECFGYSSLMEEVSFSTTALSSEASEVITIDGKALLDMMEKDHTLGYLIHKQMVHMMAGRLQRRTEQFLRALSTHPEIHELEK</sequence>
<dbReference type="PANTHER" id="PTHR24567:SF74">
    <property type="entry name" value="HTH-TYPE TRANSCRIPTIONAL REGULATOR ARCR"/>
    <property type="match status" value="1"/>
</dbReference>
<dbReference type="InterPro" id="IPR000595">
    <property type="entry name" value="cNMP-bd_dom"/>
</dbReference>
<dbReference type="PROSITE" id="PS50042">
    <property type="entry name" value="CNMP_BINDING_3"/>
    <property type="match status" value="1"/>
</dbReference>
<dbReference type="InterPro" id="IPR014710">
    <property type="entry name" value="RmlC-like_jellyroll"/>
</dbReference>
<dbReference type="OrthoDB" id="5506583at2"/>
<dbReference type="SMART" id="SM00100">
    <property type="entry name" value="cNMP"/>
    <property type="match status" value="1"/>
</dbReference>
<evidence type="ECO:0000259" key="1">
    <source>
        <dbReference type="PROSITE" id="PS50042"/>
    </source>
</evidence>
<reference evidence="2 3" key="1">
    <citation type="submission" date="2016-10" db="EMBL/GenBank/DDBJ databases">
        <authorList>
            <person name="de Groot N.N."/>
        </authorList>
    </citation>
    <scope>NUCLEOTIDE SEQUENCE [LARGE SCALE GENOMIC DNA]</scope>
    <source>
        <strain evidence="2 3">AA1</strain>
    </source>
</reference>
<accession>A0A1G5IV34</accession>
<organism evidence="2 3">
    <name type="scientific">Desulfoluna spongiiphila</name>
    <dbReference type="NCBI Taxonomy" id="419481"/>
    <lineage>
        <taxon>Bacteria</taxon>
        <taxon>Pseudomonadati</taxon>
        <taxon>Thermodesulfobacteriota</taxon>
        <taxon>Desulfobacteria</taxon>
        <taxon>Desulfobacterales</taxon>
        <taxon>Desulfolunaceae</taxon>
        <taxon>Desulfoluna</taxon>
    </lineage>
</organism>
<proteinExistence type="predicted"/>
<dbReference type="Proteomes" id="UP000198870">
    <property type="component" value="Unassembled WGS sequence"/>
</dbReference>
<dbReference type="STRING" id="419481.SAMN05216233_12249"/>
<dbReference type="GO" id="GO:0003700">
    <property type="term" value="F:DNA-binding transcription factor activity"/>
    <property type="evidence" value="ECO:0007669"/>
    <property type="project" value="TreeGrafter"/>
</dbReference>
<dbReference type="Pfam" id="PF00027">
    <property type="entry name" value="cNMP_binding"/>
    <property type="match status" value="1"/>
</dbReference>
<dbReference type="InterPro" id="IPR018490">
    <property type="entry name" value="cNMP-bd_dom_sf"/>
</dbReference>
<evidence type="ECO:0000313" key="3">
    <source>
        <dbReference type="Proteomes" id="UP000198870"/>
    </source>
</evidence>
<feature type="domain" description="Cyclic nucleotide-binding" evidence="1">
    <location>
        <begin position="12"/>
        <end position="115"/>
    </location>
</feature>
<dbReference type="RefSeq" id="WP_092214341.1">
    <property type="nucleotide sequence ID" value="NZ_FMUX01000022.1"/>
</dbReference>
<keyword evidence="3" id="KW-1185">Reference proteome</keyword>
<dbReference type="PANTHER" id="PTHR24567">
    <property type="entry name" value="CRP FAMILY TRANSCRIPTIONAL REGULATORY PROTEIN"/>
    <property type="match status" value="1"/>
</dbReference>
<dbReference type="InterPro" id="IPR050397">
    <property type="entry name" value="Env_Response_Regulators"/>
</dbReference>
<dbReference type="CDD" id="cd00038">
    <property type="entry name" value="CAP_ED"/>
    <property type="match status" value="1"/>
</dbReference>
<dbReference type="Gene3D" id="2.60.120.10">
    <property type="entry name" value="Jelly Rolls"/>
    <property type="match status" value="1"/>
</dbReference>
<gene>
    <name evidence="2" type="ORF">SAMN05216233_12249</name>
</gene>
<dbReference type="EMBL" id="FMUX01000022">
    <property type="protein sequence ID" value="SCY79877.1"/>
    <property type="molecule type" value="Genomic_DNA"/>
</dbReference>
<evidence type="ECO:0000313" key="2">
    <source>
        <dbReference type="EMBL" id="SCY79877.1"/>
    </source>
</evidence>
<dbReference type="AlphaFoldDB" id="A0A1G5IV34"/>
<protein>
    <submittedName>
        <fullName evidence="2">Cyclic nucleotide-binding domain-containing protein</fullName>
    </submittedName>
</protein>